<name>A0ABP6TD16_9ACTN</name>
<gene>
    <name evidence="1" type="ORF">GCM10020369_84440</name>
</gene>
<comment type="caution">
    <text evidence="1">The sequence shown here is derived from an EMBL/GenBank/DDBJ whole genome shotgun (WGS) entry which is preliminary data.</text>
</comment>
<accession>A0ABP6TD16</accession>
<dbReference type="EMBL" id="BAAAYN010000119">
    <property type="protein sequence ID" value="GAA3399198.1"/>
    <property type="molecule type" value="Genomic_DNA"/>
</dbReference>
<keyword evidence="2" id="KW-1185">Reference proteome</keyword>
<evidence type="ECO:0000313" key="1">
    <source>
        <dbReference type="EMBL" id="GAA3399198.1"/>
    </source>
</evidence>
<evidence type="ECO:0000313" key="2">
    <source>
        <dbReference type="Proteomes" id="UP001501676"/>
    </source>
</evidence>
<organism evidence="1 2">
    <name type="scientific">Cryptosporangium minutisporangium</name>
    <dbReference type="NCBI Taxonomy" id="113569"/>
    <lineage>
        <taxon>Bacteria</taxon>
        <taxon>Bacillati</taxon>
        <taxon>Actinomycetota</taxon>
        <taxon>Actinomycetes</taxon>
        <taxon>Cryptosporangiales</taxon>
        <taxon>Cryptosporangiaceae</taxon>
        <taxon>Cryptosporangium</taxon>
    </lineage>
</organism>
<dbReference type="Proteomes" id="UP001501676">
    <property type="component" value="Unassembled WGS sequence"/>
</dbReference>
<protein>
    <submittedName>
        <fullName evidence="1">Uncharacterized protein</fullName>
    </submittedName>
</protein>
<reference evidence="2" key="1">
    <citation type="journal article" date="2019" name="Int. J. Syst. Evol. Microbiol.">
        <title>The Global Catalogue of Microorganisms (GCM) 10K type strain sequencing project: providing services to taxonomists for standard genome sequencing and annotation.</title>
        <authorList>
            <consortium name="The Broad Institute Genomics Platform"/>
            <consortium name="The Broad Institute Genome Sequencing Center for Infectious Disease"/>
            <person name="Wu L."/>
            <person name="Ma J."/>
        </authorList>
    </citation>
    <scope>NUCLEOTIDE SEQUENCE [LARGE SCALE GENOMIC DNA]</scope>
    <source>
        <strain evidence="2">JCM 9458</strain>
    </source>
</reference>
<proteinExistence type="predicted"/>
<sequence length="60" mass="6237">MPPASSAAYLPPFAISSAKFKLMFATTNDIFFVPPELPESPHAAVATSATAVSTAANRAR</sequence>